<comment type="caution">
    <text evidence="2">The sequence shown here is derived from an EMBL/GenBank/DDBJ whole genome shotgun (WGS) entry which is preliminary data.</text>
</comment>
<gene>
    <name evidence="2" type="ORF">DZF91_38595</name>
</gene>
<evidence type="ECO:0000313" key="3">
    <source>
        <dbReference type="Proteomes" id="UP000261811"/>
    </source>
</evidence>
<dbReference type="InterPro" id="IPR008579">
    <property type="entry name" value="UGlyAH_Cupin_dom"/>
</dbReference>
<feature type="domain" description="(S)-ureidoglycine aminohydrolase cupin" evidence="1">
    <location>
        <begin position="44"/>
        <end position="116"/>
    </location>
</feature>
<dbReference type="PANTHER" id="PTHR40943">
    <property type="entry name" value="CYTOPLASMIC PROTEIN-RELATED"/>
    <property type="match status" value="1"/>
</dbReference>
<dbReference type="AlphaFoldDB" id="A0A372J8N3"/>
<evidence type="ECO:0000259" key="1">
    <source>
        <dbReference type="Pfam" id="PF05899"/>
    </source>
</evidence>
<dbReference type="Gene3D" id="2.60.120.10">
    <property type="entry name" value="Jelly Rolls"/>
    <property type="match status" value="1"/>
</dbReference>
<sequence length="127" mass="14026">MADISIDSIAIMGVTPAEVERVRMGAEKKISGELDITDSRHFTSADSRFIAGIWESTPGRFHAEYVEDEFYYMLYGKVIITDSEGRSRTFVSGDCIAVPAGFVGTWEVLEPTKKFYAHHRPDGSGAA</sequence>
<dbReference type="SUPFAM" id="SSF51182">
    <property type="entry name" value="RmlC-like cupins"/>
    <property type="match status" value="1"/>
</dbReference>
<reference evidence="2 3" key="1">
    <citation type="submission" date="2018-08" db="EMBL/GenBank/DDBJ databases">
        <title>Actinomadura jelena sp. nov., a novel Actinomycete isolated from soil in Chad.</title>
        <authorList>
            <person name="Shi L."/>
        </authorList>
    </citation>
    <scope>NUCLEOTIDE SEQUENCE [LARGE SCALE GENOMIC DNA]</scope>
    <source>
        <strain evidence="2 3">NEAU-G17</strain>
    </source>
</reference>
<accession>A0A372J8N3</accession>
<evidence type="ECO:0000313" key="2">
    <source>
        <dbReference type="EMBL" id="RFU36351.1"/>
    </source>
</evidence>
<dbReference type="OrthoDB" id="9799053at2"/>
<keyword evidence="3" id="KW-1185">Reference proteome</keyword>
<name>A0A372J8N3_9ACTN</name>
<dbReference type="Proteomes" id="UP000261811">
    <property type="component" value="Unassembled WGS sequence"/>
</dbReference>
<dbReference type="InterPro" id="IPR014710">
    <property type="entry name" value="RmlC-like_jellyroll"/>
</dbReference>
<organism evidence="2 3">
    <name type="scientific">Actinomadura logoneensis</name>
    <dbReference type="NCBI Taxonomy" id="2293572"/>
    <lineage>
        <taxon>Bacteria</taxon>
        <taxon>Bacillati</taxon>
        <taxon>Actinomycetota</taxon>
        <taxon>Actinomycetes</taxon>
        <taxon>Streptosporangiales</taxon>
        <taxon>Thermomonosporaceae</taxon>
        <taxon>Actinomadura</taxon>
    </lineage>
</organism>
<dbReference type="RefSeq" id="WP_117361974.1">
    <property type="nucleotide sequence ID" value="NZ_QURH01001054.1"/>
</dbReference>
<dbReference type="EMBL" id="QURH01001054">
    <property type="protein sequence ID" value="RFU36351.1"/>
    <property type="molecule type" value="Genomic_DNA"/>
</dbReference>
<dbReference type="Pfam" id="PF05899">
    <property type="entry name" value="Cupin_3"/>
    <property type="match status" value="1"/>
</dbReference>
<proteinExistence type="predicted"/>
<dbReference type="InterPro" id="IPR011051">
    <property type="entry name" value="RmlC_Cupin_sf"/>
</dbReference>
<dbReference type="PANTHER" id="PTHR40943:SF1">
    <property type="entry name" value="CYTOPLASMIC PROTEIN"/>
    <property type="match status" value="1"/>
</dbReference>
<dbReference type="CDD" id="cd02227">
    <property type="entry name" value="cupin_TM1112-like"/>
    <property type="match status" value="1"/>
</dbReference>
<protein>
    <submittedName>
        <fullName evidence="2">DUF861 domain-containing protein</fullName>
    </submittedName>
</protein>